<gene>
    <name evidence="2" type="ORF">ORPV_768</name>
</gene>
<dbReference type="Gene3D" id="1.20.1280.50">
    <property type="match status" value="1"/>
</dbReference>
<dbReference type="Gene3D" id="2.130.10.30">
    <property type="entry name" value="Regulator of chromosome condensation 1/beta-lactamase-inhibitor protein II"/>
    <property type="match status" value="1"/>
</dbReference>
<dbReference type="InterPro" id="IPR001810">
    <property type="entry name" value="F-box_dom"/>
</dbReference>
<evidence type="ECO:0000313" key="2">
    <source>
        <dbReference type="EMBL" id="SNW62672.1"/>
    </source>
</evidence>
<organism evidence="2">
    <name type="scientific">Orpheovirus IHUMI-LCC2</name>
    <dbReference type="NCBI Taxonomy" id="2023057"/>
    <lineage>
        <taxon>Viruses</taxon>
        <taxon>Varidnaviria</taxon>
        <taxon>Bamfordvirae</taxon>
        <taxon>Nucleocytoviricota</taxon>
        <taxon>Megaviricetes</taxon>
        <taxon>Pimascovirales</taxon>
        <taxon>Ocovirineae</taxon>
        <taxon>Orpheoviridae</taxon>
        <taxon>Alphaorpheovirus</taxon>
        <taxon>Alphaorpheovirus massiliense</taxon>
    </lineage>
</organism>
<dbReference type="InterPro" id="IPR036047">
    <property type="entry name" value="F-box-like_dom_sf"/>
</dbReference>
<dbReference type="RefSeq" id="YP_009448974.1">
    <property type="nucleotide sequence ID" value="NC_036594.1"/>
</dbReference>
<dbReference type="SUPFAM" id="SSF81383">
    <property type="entry name" value="F-box domain"/>
    <property type="match status" value="1"/>
</dbReference>
<evidence type="ECO:0000259" key="1">
    <source>
        <dbReference type="PROSITE" id="PS50181"/>
    </source>
</evidence>
<dbReference type="KEGG" id="vg:35382592"/>
<dbReference type="Proteomes" id="UP000236316">
    <property type="component" value="Segment"/>
</dbReference>
<dbReference type="Pfam" id="PF00646">
    <property type="entry name" value="F-box"/>
    <property type="match status" value="1"/>
</dbReference>
<protein>
    <submittedName>
        <fullName evidence="2">Chromosome condensation regulator RCC1 with F-box domain</fullName>
    </submittedName>
</protein>
<evidence type="ECO:0000313" key="3">
    <source>
        <dbReference type="Proteomes" id="UP000236316"/>
    </source>
</evidence>
<dbReference type="EMBL" id="LT906555">
    <property type="protein sequence ID" value="SNW62672.1"/>
    <property type="molecule type" value="Genomic_DNA"/>
</dbReference>
<dbReference type="PROSITE" id="PS50181">
    <property type="entry name" value="FBOX"/>
    <property type="match status" value="1"/>
</dbReference>
<reference evidence="2" key="1">
    <citation type="submission" date="2017-08" db="EMBL/GenBank/DDBJ databases">
        <authorList>
            <consortium name="Urmite Genomes"/>
        </authorList>
    </citation>
    <scope>NUCLEOTIDE SEQUENCE [LARGE SCALE GENOMIC DNA]</scope>
    <source>
        <strain evidence="2">IHUMI-LCC2</strain>
    </source>
</reference>
<accession>A0A2I2L546</accession>
<feature type="domain" description="F-box" evidence="1">
    <location>
        <begin position="100"/>
        <end position="147"/>
    </location>
</feature>
<dbReference type="SUPFAM" id="SSF50985">
    <property type="entry name" value="RCC1/BLIP-II"/>
    <property type="match status" value="1"/>
</dbReference>
<keyword evidence="3" id="KW-1185">Reference proteome</keyword>
<dbReference type="GeneID" id="35382592"/>
<dbReference type="InterPro" id="IPR009091">
    <property type="entry name" value="RCC1/BLIP-II"/>
</dbReference>
<name>A0A2I2L546_9VIRU</name>
<proteinExistence type="predicted"/>
<sequence>MSLTILDIDDIYKQGKLIEYGFDPSLQFLSSKYNILTIVYIGNDGKIIREITPVIYDGKSNKIYDIHVSPYTMHLESSLPLLQYPLQPYPNSVIPSTDNVNRLENLPDEVIQNIAMKMDMEGILSICQSSNRFNSIICNDNIFWKQKYKYEYKDSLDMNNVDWKRLYYENIAGNLYMVNIHSRDNLRENVGWLDNGLYWIKDIKCKTITWNYRGYFIDNNDRLWNIDNNGNIEQVNFDIKVKLVSDALTYTMILDVNNNIWRLDRNSVIPMMLEVPPFICQKIVSGDNYSLMLDDHGNIWSLYKYEDLAIGSPIGNYNRIFENAIDISISDSINLVLDKDNNVWVFGEGHGVELGLGIDKSKTRNKYLQSYEMFISDAPKPTRWEGVKAKKVIAGHRVSGIIDMDDRLLIIGDNRDGSIGNVDHNHIYTLTYVGMKAKDAVLQYNYSMILGLDNSIWVSGNTDQYNYNIKIFNQISNIKAKKIAGSLEIPVIIGL</sequence>